<keyword evidence="3" id="KW-1185">Reference proteome</keyword>
<reference evidence="3" key="1">
    <citation type="submission" date="2016-10" db="EMBL/GenBank/DDBJ databases">
        <authorList>
            <person name="Varghese N."/>
            <person name="Submissions S."/>
        </authorList>
    </citation>
    <scope>NUCLEOTIDE SEQUENCE [LARGE SCALE GENOMIC DNA]</scope>
    <source>
        <strain evidence="3">DSM 45079</strain>
    </source>
</reference>
<dbReference type="Gene3D" id="2.30.110.10">
    <property type="entry name" value="Electron Transport, Fmn-binding Protein, Chain A"/>
    <property type="match status" value="1"/>
</dbReference>
<dbReference type="Pfam" id="PF01243">
    <property type="entry name" value="PNPOx_N"/>
    <property type="match status" value="1"/>
</dbReference>
<sequence>MGQDGGAGTPHSIEDAMTLEDNARHVIDTTRYMSLGTVDPDGRARVSPVYYAPDGYDVFYWMSVPEAQHSQNIERQPEMSVVIFDSTQPVGSDIRAVYLKATAGRVPDDELAVCAPIACRVRFPERTEPFPVEWLYPPERLRLWRARVTEHSVHVRGSDPEYGTGIDSRRVVTL</sequence>
<dbReference type="SUPFAM" id="SSF50475">
    <property type="entry name" value="FMN-binding split barrel"/>
    <property type="match status" value="1"/>
</dbReference>
<dbReference type="STRING" id="419479.SAMN04488563_4652"/>
<accession>A0A1H2KZ67</accession>
<dbReference type="Proteomes" id="UP000182977">
    <property type="component" value="Chromosome I"/>
</dbReference>
<dbReference type="InterPro" id="IPR011576">
    <property type="entry name" value="Pyridox_Oxase_N"/>
</dbReference>
<protein>
    <submittedName>
        <fullName evidence="2">Pyridoxamine 5'-phosphate oxidase</fullName>
    </submittedName>
</protein>
<organism evidence="2 3">
    <name type="scientific">Jiangella alkaliphila</name>
    <dbReference type="NCBI Taxonomy" id="419479"/>
    <lineage>
        <taxon>Bacteria</taxon>
        <taxon>Bacillati</taxon>
        <taxon>Actinomycetota</taxon>
        <taxon>Actinomycetes</taxon>
        <taxon>Jiangellales</taxon>
        <taxon>Jiangellaceae</taxon>
        <taxon>Jiangella</taxon>
    </lineage>
</organism>
<feature type="domain" description="Pyridoxamine 5'-phosphate oxidase N-terminal" evidence="1">
    <location>
        <begin position="19"/>
        <end position="111"/>
    </location>
</feature>
<evidence type="ECO:0000313" key="2">
    <source>
        <dbReference type="EMBL" id="SDU73990.1"/>
    </source>
</evidence>
<proteinExistence type="predicted"/>
<evidence type="ECO:0000313" key="3">
    <source>
        <dbReference type="Proteomes" id="UP000182977"/>
    </source>
</evidence>
<dbReference type="EMBL" id="LT629791">
    <property type="protein sequence ID" value="SDU73990.1"/>
    <property type="molecule type" value="Genomic_DNA"/>
</dbReference>
<dbReference type="InterPro" id="IPR012349">
    <property type="entry name" value="Split_barrel_FMN-bd"/>
</dbReference>
<dbReference type="AlphaFoldDB" id="A0A1H2KZ67"/>
<name>A0A1H2KZ67_9ACTN</name>
<evidence type="ECO:0000259" key="1">
    <source>
        <dbReference type="Pfam" id="PF01243"/>
    </source>
</evidence>
<gene>
    <name evidence="2" type="ORF">SAMN04488563_4652</name>
</gene>